<evidence type="ECO:0000313" key="1">
    <source>
        <dbReference type="EMBL" id="KAI3725304.1"/>
    </source>
</evidence>
<organism evidence="1 2">
    <name type="scientific">Smallanthus sonchifolius</name>
    <dbReference type="NCBI Taxonomy" id="185202"/>
    <lineage>
        <taxon>Eukaryota</taxon>
        <taxon>Viridiplantae</taxon>
        <taxon>Streptophyta</taxon>
        <taxon>Embryophyta</taxon>
        <taxon>Tracheophyta</taxon>
        <taxon>Spermatophyta</taxon>
        <taxon>Magnoliopsida</taxon>
        <taxon>eudicotyledons</taxon>
        <taxon>Gunneridae</taxon>
        <taxon>Pentapetalae</taxon>
        <taxon>asterids</taxon>
        <taxon>campanulids</taxon>
        <taxon>Asterales</taxon>
        <taxon>Asteraceae</taxon>
        <taxon>Asteroideae</taxon>
        <taxon>Heliantheae alliance</taxon>
        <taxon>Millerieae</taxon>
        <taxon>Smallanthus</taxon>
    </lineage>
</organism>
<protein>
    <submittedName>
        <fullName evidence="1">Uncharacterized protein</fullName>
    </submittedName>
</protein>
<name>A0ACB9BTQ7_9ASTR</name>
<accession>A0ACB9BTQ7</accession>
<reference evidence="1 2" key="2">
    <citation type="journal article" date="2022" name="Mol. Ecol. Resour.">
        <title>The genomes of chicory, endive, great burdock and yacon provide insights into Asteraceae paleo-polyploidization history and plant inulin production.</title>
        <authorList>
            <person name="Fan W."/>
            <person name="Wang S."/>
            <person name="Wang H."/>
            <person name="Wang A."/>
            <person name="Jiang F."/>
            <person name="Liu H."/>
            <person name="Zhao H."/>
            <person name="Xu D."/>
            <person name="Zhang Y."/>
        </authorList>
    </citation>
    <scope>NUCLEOTIDE SEQUENCE [LARGE SCALE GENOMIC DNA]</scope>
    <source>
        <strain evidence="2">cv. Yunnan</strain>
        <tissue evidence="1">Leaves</tissue>
    </source>
</reference>
<reference evidence="2" key="1">
    <citation type="journal article" date="2022" name="Mol. Ecol. Resour.">
        <title>The genomes of chicory, endive, great burdock and yacon provide insights into Asteraceae palaeo-polyploidization history and plant inulin production.</title>
        <authorList>
            <person name="Fan W."/>
            <person name="Wang S."/>
            <person name="Wang H."/>
            <person name="Wang A."/>
            <person name="Jiang F."/>
            <person name="Liu H."/>
            <person name="Zhao H."/>
            <person name="Xu D."/>
            <person name="Zhang Y."/>
        </authorList>
    </citation>
    <scope>NUCLEOTIDE SEQUENCE [LARGE SCALE GENOMIC DNA]</scope>
    <source>
        <strain evidence="2">cv. Yunnan</strain>
    </source>
</reference>
<gene>
    <name evidence="1" type="ORF">L1987_65088</name>
</gene>
<dbReference type="Proteomes" id="UP001056120">
    <property type="component" value="Linkage Group LG22"/>
</dbReference>
<proteinExistence type="predicted"/>
<evidence type="ECO:0000313" key="2">
    <source>
        <dbReference type="Proteomes" id="UP001056120"/>
    </source>
</evidence>
<sequence>MCPDLHMQLPKFGRFWEICARWLEEDHASCLLLRVTVVMEHNKVKRPSDLCWRQLITQLALCNPWHRGRRYICTEMMRQRYKISLESSMVF</sequence>
<dbReference type="EMBL" id="CM042039">
    <property type="protein sequence ID" value="KAI3725304.1"/>
    <property type="molecule type" value="Genomic_DNA"/>
</dbReference>
<comment type="caution">
    <text evidence="1">The sequence shown here is derived from an EMBL/GenBank/DDBJ whole genome shotgun (WGS) entry which is preliminary data.</text>
</comment>
<keyword evidence="2" id="KW-1185">Reference proteome</keyword>